<dbReference type="eggNOG" id="ENOG5030AX3">
    <property type="taxonomic scope" value="Bacteria"/>
</dbReference>
<gene>
    <name evidence="1" type="ORF">FC32_GL000443</name>
</gene>
<dbReference type="EMBL" id="AZFT01000009">
    <property type="protein sequence ID" value="KRL87149.1"/>
    <property type="molecule type" value="Genomic_DNA"/>
</dbReference>
<proteinExistence type="predicted"/>
<accession>A0A0R1U1E0</accession>
<reference evidence="1 2" key="1">
    <citation type="journal article" date="2015" name="Genome Announc.">
        <title>Expanding the biotechnology potential of lactobacilli through comparative genomics of 213 strains and associated genera.</title>
        <authorList>
            <person name="Sun Z."/>
            <person name="Harris H.M."/>
            <person name="McCann A."/>
            <person name="Guo C."/>
            <person name="Argimon S."/>
            <person name="Zhang W."/>
            <person name="Yang X."/>
            <person name="Jeffery I.B."/>
            <person name="Cooney J.C."/>
            <person name="Kagawa T.F."/>
            <person name="Liu W."/>
            <person name="Song Y."/>
            <person name="Salvetti E."/>
            <person name="Wrobel A."/>
            <person name="Rasinkangas P."/>
            <person name="Parkhill J."/>
            <person name="Rea M.C."/>
            <person name="O'Sullivan O."/>
            <person name="Ritari J."/>
            <person name="Douillard F.P."/>
            <person name="Paul Ross R."/>
            <person name="Yang R."/>
            <person name="Briner A.E."/>
            <person name="Felis G.E."/>
            <person name="de Vos W.M."/>
            <person name="Barrangou R."/>
            <person name="Klaenhammer T.R."/>
            <person name="Caufield P.W."/>
            <person name="Cui Y."/>
            <person name="Zhang H."/>
            <person name="O'Toole P.W."/>
        </authorList>
    </citation>
    <scope>NUCLEOTIDE SEQUENCE [LARGE SCALE GENOMIC DNA]</scope>
    <source>
        <strain evidence="1 2">DSM 16634</strain>
    </source>
</reference>
<comment type="caution">
    <text evidence="1">The sequence shown here is derived from an EMBL/GenBank/DDBJ whole genome shotgun (WGS) entry which is preliminary data.</text>
</comment>
<dbReference type="STRING" id="1423724.FC32_GL000443"/>
<name>A0A0R1U1E0_9LACO</name>
<evidence type="ECO:0000313" key="1">
    <source>
        <dbReference type="EMBL" id="KRL87149.1"/>
    </source>
</evidence>
<keyword evidence="2" id="KW-1185">Reference proteome</keyword>
<evidence type="ECO:0000313" key="2">
    <source>
        <dbReference type="Proteomes" id="UP000051324"/>
    </source>
</evidence>
<dbReference type="OrthoDB" id="2304335at2"/>
<dbReference type="PATRIC" id="fig|1423724.4.peg.464"/>
<organism evidence="1 2">
    <name type="scientific">Ligilactobacillus apodemi DSM 16634 = JCM 16172</name>
    <dbReference type="NCBI Taxonomy" id="1423724"/>
    <lineage>
        <taxon>Bacteria</taxon>
        <taxon>Bacillati</taxon>
        <taxon>Bacillota</taxon>
        <taxon>Bacilli</taxon>
        <taxon>Lactobacillales</taxon>
        <taxon>Lactobacillaceae</taxon>
        <taxon>Ligilactobacillus</taxon>
    </lineage>
</organism>
<sequence length="107" mass="12059">MDKALRIKAYWLVKLLGDSLRETSQASKITREVDTLLAETLSSLKDDQKSYKASDYALLKLYSRLSDLIGFKELQLSSAQRTCWQNLVAFIQAEAHQNLRGVAGPLL</sequence>
<dbReference type="AlphaFoldDB" id="A0A0R1U1E0"/>
<protein>
    <submittedName>
        <fullName evidence="1">Uncharacterized protein</fullName>
    </submittedName>
</protein>
<dbReference type="RefSeq" id="WP_025087570.1">
    <property type="nucleotide sequence ID" value="NZ_AZFT01000009.1"/>
</dbReference>
<dbReference type="Proteomes" id="UP000051324">
    <property type="component" value="Unassembled WGS sequence"/>
</dbReference>